<keyword evidence="1" id="KW-0472">Membrane</keyword>
<dbReference type="STRING" id="230819.A0A5C3KBA5"/>
<keyword evidence="1" id="KW-1133">Transmembrane helix</keyword>
<gene>
    <name evidence="2" type="ORF">FA15DRAFT_605385</name>
</gene>
<feature type="transmembrane region" description="Helical" evidence="1">
    <location>
        <begin position="178"/>
        <end position="196"/>
    </location>
</feature>
<reference evidence="2 3" key="1">
    <citation type="journal article" date="2019" name="Nat. Ecol. Evol.">
        <title>Megaphylogeny resolves global patterns of mushroom evolution.</title>
        <authorList>
            <person name="Varga T."/>
            <person name="Krizsan K."/>
            <person name="Foldi C."/>
            <person name="Dima B."/>
            <person name="Sanchez-Garcia M."/>
            <person name="Sanchez-Ramirez S."/>
            <person name="Szollosi G.J."/>
            <person name="Szarkandi J.G."/>
            <person name="Papp V."/>
            <person name="Albert L."/>
            <person name="Andreopoulos W."/>
            <person name="Angelini C."/>
            <person name="Antonin V."/>
            <person name="Barry K.W."/>
            <person name="Bougher N.L."/>
            <person name="Buchanan P."/>
            <person name="Buyck B."/>
            <person name="Bense V."/>
            <person name="Catcheside P."/>
            <person name="Chovatia M."/>
            <person name="Cooper J."/>
            <person name="Damon W."/>
            <person name="Desjardin D."/>
            <person name="Finy P."/>
            <person name="Geml J."/>
            <person name="Haridas S."/>
            <person name="Hughes K."/>
            <person name="Justo A."/>
            <person name="Karasinski D."/>
            <person name="Kautmanova I."/>
            <person name="Kiss B."/>
            <person name="Kocsube S."/>
            <person name="Kotiranta H."/>
            <person name="LaButti K.M."/>
            <person name="Lechner B.E."/>
            <person name="Liimatainen K."/>
            <person name="Lipzen A."/>
            <person name="Lukacs Z."/>
            <person name="Mihaltcheva S."/>
            <person name="Morgado L.N."/>
            <person name="Niskanen T."/>
            <person name="Noordeloos M.E."/>
            <person name="Ohm R.A."/>
            <person name="Ortiz-Santana B."/>
            <person name="Ovrebo C."/>
            <person name="Racz N."/>
            <person name="Riley R."/>
            <person name="Savchenko A."/>
            <person name="Shiryaev A."/>
            <person name="Soop K."/>
            <person name="Spirin V."/>
            <person name="Szebenyi C."/>
            <person name="Tomsovsky M."/>
            <person name="Tulloss R.E."/>
            <person name="Uehling J."/>
            <person name="Grigoriev I.V."/>
            <person name="Vagvolgyi C."/>
            <person name="Papp T."/>
            <person name="Martin F.M."/>
            <person name="Miettinen O."/>
            <person name="Hibbett D.S."/>
            <person name="Nagy L.G."/>
        </authorList>
    </citation>
    <scope>NUCLEOTIDE SEQUENCE [LARGE SCALE GENOMIC DNA]</scope>
    <source>
        <strain evidence="2 3">CBS 121175</strain>
    </source>
</reference>
<evidence type="ECO:0000313" key="2">
    <source>
        <dbReference type="EMBL" id="TFK17290.1"/>
    </source>
</evidence>
<dbReference type="EMBL" id="ML210535">
    <property type="protein sequence ID" value="TFK17290.1"/>
    <property type="molecule type" value="Genomic_DNA"/>
</dbReference>
<name>A0A5C3KBA5_COPMA</name>
<keyword evidence="3" id="KW-1185">Reference proteome</keyword>
<feature type="transmembrane region" description="Helical" evidence="1">
    <location>
        <begin position="91"/>
        <end position="108"/>
    </location>
</feature>
<keyword evidence="1" id="KW-0812">Transmembrane</keyword>
<dbReference type="AlphaFoldDB" id="A0A5C3KBA5"/>
<evidence type="ECO:0000256" key="1">
    <source>
        <dbReference type="SAM" id="Phobius"/>
    </source>
</evidence>
<feature type="transmembrane region" description="Helical" evidence="1">
    <location>
        <begin position="25"/>
        <end position="41"/>
    </location>
</feature>
<protein>
    <submittedName>
        <fullName evidence="2">Uncharacterized protein</fullName>
    </submittedName>
</protein>
<evidence type="ECO:0000313" key="3">
    <source>
        <dbReference type="Proteomes" id="UP000307440"/>
    </source>
</evidence>
<feature type="transmembrane region" description="Helical" evidence="1">
    <location>
        <begin position="115"/>
        <end position="136"/>
    </location>
</feature>
<sequence>MFPTQEDVDLSNKTTLWLFSAVQDVRYSISAAHVLLLYEWITKYVCRGSWTSVKVAYLLCRYYPLLYWPFFEWAFLGEHSVASCDNIVRPIHAFFMPMVTVLFMRAYAFSGRNVLVLILLSLCYGFLTGTHIWLFWVNVPTFLSDQGIRAHALKLGFGCFPDYRVRALGGRVGNEPQLAVVSMDLLSLIIVIFYCLRRPSRQTSLGRYFLRQGMCILLRVRCLTALN</sequence>
<dbReference type="OrthoDB" id="3251775at2759"/>
<accession>A0A5C3KBA5</accession>
<feature type="transmembrane region" description="Helical" evidence="1">
    <location>
        <begin position="53"/>
        <end position="71"/>
    </location>
</feature>
<dbReference type="Proteomes" id="UP000307440">
    <property type="component" value="Unassembled WGS sequence"/>
</dbReference>
<organism evidence="2 3">
    <name type="scientific">Coprinopsis marcescibilis</name>
    <name type="common">Agaric fungus</name>
    <name type="synonym">Psathyrella marcescibilis</name>
    <dbReference type="NCBI Taxonomy" id="230819"/>
    <lineage>
        <taxon>Eukaryota</taxon>
        <taxon>Fungi</taxon>
        <taxon>Dikarya</taxon>
        <taxon>Basidiomycota</taxon>
        <taxon>Agaricomycotina</taxon>
        <taxon>Agaricomycetes</taxon>
        <taxon>Agaricomycetidae</taxon>
        <taxon>Agaricales</taxon>
        <taxon>Agaricineae</taxon>
        <taxon>Psathyrellaceae</taxon>
        <taxon>Coprinopsis</taxon>
    </lineage>
</organism>
<proteinExistence type="predicted"/>